<sequence>MRQPPAKRISREDWGKHKLNLRQLYREQGLPLPQVMREMKARHNFEASKKQYRYRLGEVWGWLKYNQGHKRSQTPETPSYPASDLEDRDVRYLSVNLPESVEVSSVEFDGMPTPPSGSEDNDRADRDASFLGREFMSVFADRCFPVDDCITPYAVPKLENYGETPPAADPFEAKSRVVRGITLEILPKNGSLDVTAYHRLNSSLQGSFEKFGDGQHTELGQADNKLHITELGIIEEQPWYVEFDDSSPASRCLWSCFYWCKEKILFCSPDAEVPAPFGRLGEGEADDKENTINKDVCLFVYLWDTWASRDNNEAGIEWEQMSEKALGITPTHVLHTMSSLIVNVAADESGPPTTAAPPSPSPPPSLQRSMLSLQKDKTITTLTFIELAENGVRAIGNDDNGGWAKRKLVAEFVREFVYLHDPRGAQGQDERKYLEAARAAAEMYVERKWLSLESLDGLEAMDVLDDAEDIGGDSSVVDDDWSLDDLDDGSEVSEEE</sequence>
<dbReference type="Pfam" id="PF14420">
    <property type="entry name" value="Clr5"/>
    <property type="match status" value="1"/>
</dbReference>
<feature type="domain" description="Clr5" evidence="2">
    <location>
        <begin position="10"/>
        <end position="63"/>
    </location>
</feature>
<evidence type="ECO:0000256" key="1">
    <source>
        <dbReference type="SAM" id="MobiDB-lite"/>
    </source>
</evidence>
<gene>
    <name evidence="3" type="ORF">KHLLAP_LOCUS13266</name>
</gene>
<dbReference type="EMBL" id="CAUWAG010000020">
    <property type="protein sequence ID" value="CAJ2512798.1"/>
    <property type="molecule type" value="Genomic_DNA"/>
</dbReference>
<reference evidence="3" key="1">
    <citation type="submission" date="2023-10" db="EMBL/GenBank/DDBJ databases">
        <authorList>
            <person name="Hackl T."/>
        </authorList>
    </citation>
    <scope>NUCLEOTIDE SEQUENCE</scope>
</reference>
<comment type="caution">
    <text evidence="3">The sequence shown here is derived from an EMBL/GenBank/DDBJ whole genome shotgun (WGS) entry which is preliminary data.</text>
</comment>
<dbReference type="AlphaFoldDB" id="A0AAI8YPX0"/>
<feature type="region of interest" description="Disordered" evidence="1">
    <location>
        <begin position="104"/>
        <end position="125"/>
    </location>
</feature>
<name>A0AAI8YPX0_9PEZI</name>
<evidence type="ECO:0000259" key="2">
    <source>
        <dbReference type="Pfam" id="PF14420"/>
    </source>
</evidence>
<feature type="region of interest" description="Disordered" evidence="1">
    <location>
        <begin position="347"/>
        <end position="368"/>
    </location>
</feature>
<evidence type="ECO:0000313" key="4">
    <source>
        <dbReference type="Proteomes" id="UP001295740"/>
    </source>
</evidence>
<organism evidence="3 4">
    <name type="scientific">Anthostomella pinea</name>
    <dbReference type="NCBI Taxonomy" id="933095"/>
    <lineage>
        <taxon>Eukaryota</taxon>
        <taxon>Fungi</taxon>
        <taxon>Dikarya</taxon>
        <taxon>Ascomycota</taxon>
        <taxon>Pezizomycotina</taxon>
        <taxon>Sordariomycetes</taxon>
        <taxon>Xylariomycetidae</taxon>
        <taxon>Xylariales</taxon>
        <taxon>Xylariaceae</taxon>
        <taxon>Anthostomella</taxon>
    </lineage>
</organism>
<dbReference type="PANTHER" id="PTHR38788">
    <property type="entry name" value="CLR5 DOMAIN-CONTAINING PROTEIN"/>
    <property type="match status" value="1"/>
</dbReference>
<dbReference type="PANTHER" id="PTHR38788:SF3">
    <property type="entry name" value="CLR5 DOMAIN-CONTAINING PROTEIN"/>
    <property type="match status" value="1"/>
</dbReference>
<proteinExistence type="predicted"/>
<accession>A0AAI8YPX0</accession>
<evidence type="ECO:0000313" key="3">
    <source>
        <dbReference type="EMBL" id="CAJ2512798.1"/>
    </source>
</evidence>
<feature type="compositionally biased region" description="Pro residues" evidence="1">
    <location>
        <begin position="354"/>
        <end position="365"/>
    </location>
</feature>
<protein>
    <submittedName>
        <fullName evidence="3">Uu.00g009170.m01.CDS01</fullName>
    </submittedName>
</protein>
<dbReference type="Proteomes" id="UP001295740">
    <property type="component" value="Unassembled WGS sequence"/>
</dbReference>
<feature type="region of interest" description="Disordered" evidence="1">
    <location>
        <begin position="469"/>
        <end position="496"/>
    </location>
</feature>
<keyword evidence="4" id="KW-1185">Reference proteome</keyword>
<dbReference type="InterPro" id="IPR025676">
    <property type="entry name" value="Clr5_dom"/>
</dbReference>